<dbReference type="Pfam" id="PF00005">
    <property type="entry name" value="ABC_tran"/>
    <property type="match status" value="2"/>
</dbReference>
<gene>
    <name evidence="9" type="primary">gsiA_1</name>
    <name evidence="9" type="ORF">ROH8110_01107</name>
</gene>
<dbReference type="PANTHER" id="PTHR43297">
    <property type="entry name" value="OLIGOPEPTIDE TRANSPORT ATP-BINDING PROTEIN APPD"/>
    <property type="match status" value="1"/>
</dbReference>
<organism evidence="9 10">
    <name type="scientific">Roseovarius halotolerans</name>
    <dbReference type="NCBI Taxonomy" id="505353"/>
    <lineage>
        <taxon>Bacteria</taxon>
        <taxon>Pseudomonadati</taxon>
        <taxon>Pseudomonadota</taxon>
        <taxon>Alphaproteobacteria</taxon>
        <taxon>Rhodobacterales</taxon>
        <taxon>Roseobacteraceae</taxon>
        <taxon>Roseovarius</taxon>
    </lineage>
</organism>
<dbReference type="GO" id="GO:0005886">
    <property type="term" value="C:plasma membrane"/>
    <property type="evidence" value="ECO:0007669"/>
    <property type="project" value="UniProtKB-SubCell"/>
</dbReference>
<evidence type="ECO:0000313" key="10">
    <source>
        <dbReference type="Proteomes" id="UP000193207"/>
    </source>
</evidence>
<keyword evidence="9" id="KW-0378">Hydrolase</keyword>
<dbReference type="SUPFAM" id="SSF52540">
    <property type="entry name" value="P-loop containing nucleoside triphosphate hydrolases"/>
    <property type="match status" value="2"/>
</dbReference>
<dbReference type="InterPro" id="IPR013563">
    <property type="entry name" value="Oligopep_ABC_C"/>
</dbReference>
<dbReference type="NCBIfam" id="NF007739">
    <property type="entry name" value="PRK10419.1"/>
    <property type="match status" value="2"/>
</dbReference>
<dbReference type="OrthoDB" id="9802264at2"/>
<dbReference type="PROSITE" id="PS50893">
    <property type="entry name" value="ABC_TRANSPORTER_2"/>
    <property type="match status" value="2"/>
</dbReference>
<dbReference type="SMART" id="SM00382">
    <property type="entry name" value="AAA"/>
    <property type="match status" value="2"/>
</dbReference>
<keyword evidence="6 9" id="KW-0067">ATP-binding</keyword>
<evidence type="ECO:0000256" key="3">
    <source>
        <dbReference type="ARBA" id="ARBA00022448"/>
    </source>
</evidence>
<keyword evidence="5" id="KW-0547">Nucleotide-binding</keyword>
<comment type="similarity">
    <text evidence="2">Belongs to the ABC transporter superfamily.</text>
</comment>
<keyword evidence="10" id="KW-1185">Reference proteome</keyword>
<dbReference type="PROSITE" id="PS00211">
    <property type="entry name" value="ABC_TRANSPORTER_1"/>
    <property type="match status" value="2"/>
</dbReference>
<proteinExistence type="inferred from homology"/>
<name>A0A1X6YMR5_9RHOB</name>
<accession>A0A1X6YMR5</accession>
<dbReference type="EMBL" id="FWFU01000001">
    <property type="protein sequence ID" value="SLN25271.1"/>
    <property type="molecule type" value="Genomic_DNA"/>
</dbReference>
<evidence type="ECO:0000256" key="5">
    <source>
        <dbReference type="ARBA" id="ARBA00022741"/>
    </source>
</evidence>
<evidence type="ECO:0000259" key="8">
    <source>
        <dbReference type="PROSITE" id="PS50893"/>
    </source>
</evidence>
<dbReference type="FunFam" id="3.40.50.300:FF:000016">
    <property type="entry name" value="Oligopeptide ABC transporter ATP-binding component"/>
    <property type="match status" value="2"/>
</dbReference>
<protein>
    <submittedName>
        <fullName evidence="9">Glutathione import ATP-binding protein GsiA</fullName>
        <ecNumber evidence="9">3.6.3.-</ecNumber>
    </submittedName>
</protein>
<dbReference type="Proteomes" id="UP000193207">
    <property type="component" value="Unassembled WGS sequence"/>
</dbReference>
<keyword evidence="3" id="KW-0813">Transport</keyword>
<evidence type="ECO:0000256" key="4">
    <source>
        <dbReference type="ARBA" id="ARBA00022475"/>
    </source>
</evidence>
<reference evidence="9 10" key="1">
    <citation type="submission" date="2017-03" db="EMBL/GenBank/DDBJ databases">
        <authorList>
            <person name="Afonso C.L."/>
            <person name="Miller P.J."/>
            <person name="Scott M.A."/>
            <person name="Spackman E."/>
            <person name="Goraichik I."/>
            <person name="Dimitrov K.M."/>
            <person name="Suarez D.L."/>
            <person name="Swayne D.E."/>
        </authorList>
    </citation>
    <scope>NUCLEOTIDE SEQUENCE [LARGE SCALE GENOMIC DNA]</scope>
    <source>
        <strain evidence="9 10">CECT 8110</strain>
    </source>
</reference>
<evidence type="ECO:0000256" key="2">
    <source>
        <dbReference type="ARBA" id="ARBA00005417"/>
    </source>
</evidence>
<dbReference type="GO" id="GO:0016887">
    <property type="term" value="F:ATP hydrolysis activity"/>
    <property type="evidence" value="ECO:0007669"/>
    <property type="project" value="InterPro"/>
</dbReference>
<feature type="domain" description="ABC transporter" evidence="8">
    <location>
        <begin position="275"/>
        <end position="523"/>
    </location>
</feature>
<evidence type="ECO:0000256" key="7">
    <source>
        <dbReference type="ARBA" id="ARBA00023136"/>
    </source>
</evidence>
<dbReference type="InterPro" id="IPR003593">
    <property type="entry name" value="AAA+_ATPase"/>
</dbReference>
<dbReference type="GO" id="GO:0015833">
    <property type="term" value="P:peptide transport"/>
    <property type="evidence" value="ECO:0007669"/>
    <property type="project" value="InterPro"/>
</dbReference>
<dbReference type="InterPro" id="IPR017871">
    <property type="entry name" value="ABC_transporter-like_CS"/>
</dbReference>
<dbReference type="CDD" id="cd03257">
    <property type="entry name" value="ABC_NikE_OppD_transporters"/>
    <property type="match status" value="2"/>
</dbReference>
<evidence type="ECO:0000256" key="6">
    <source>
        <dbReference type="ARBA" id="ARBA00022840"/>
    </source>
</evidence>
<dbReference type="EC" id="3.6.3.-" evidence="9"/>
<feature type="domain" description="ABC transporter" evidence="8">
    <location>
        <begin position="5"/>
        <end position="255"/>
    </location>
</feature>
<keyword evidence="4" id="KW-1003">Cell membrane</keyword>
<evidence type="ECO:0000256" key="1">
    <source>
        <dbReference type="ARBA" id="ARBA00004417"/>
    </source>
</evidence>
<evidence type="ECO:0000313" key="9">
    <source>
        <dbReference type="EMBL" id="SLN25271.1"/>
    </source>
</evidence>
<dbReference type="PANTHER" id="PTHR43297:SF2">
    <property type="entry name" value="DIPEPTIDE TRANSPORT ATP-BINDING PROTEIN DPPD"/>
    <property type="match status" value="1"/>
</dbReference>
<dbReference type="AlphaFoldDB" id="A0A1X6YMR5"/>
<dbReference type="InterPro" id="IPR050388">
    <property type="entry name" value="ABC_Ni/Peptide_Import"/>
</dbReference>
<comment type="subcellular location">
    <subcellularLocation>
        <location evidence="1">Cell inner membrane</location>
        <topology evidence="1">Peripheral membrane protein</topology>
    </subcellularLocation>
</comment>
<keyword evidence="7" id="KW-0472">Membrane</keyword>
<dbReference type="GO" id="GO:0055085">
    <property type="term" value="P:transmembrane transport"/>
    <property type="evidence" value="ECO:0007669"/>
    <property type="project" value="UniProtKB-ARBA"/>
</dbReference>
<dbReference type="NCBIfam" id="NF008453">
    <property type="entry name" value="PRK11308.1"/>
    <property type="match status" value="2"/>
</dbReference>
<dbReference type="Gene3D" id="3.40.50.300">
    <property type="entry name" value="P-loop containing nucleotide triphosphate hydrolases"/>
    <property type="match status" value="2"/>
</dbReference>
<dbReference type="Pfam" id="PF08352">
    <property type="entry name" value="oligo_HPY"/>
    <property type="match status" value="2"/>
</dbReference>
<dbReference type="InterPro" id="IPR027417">
    <property type="entry name" value="P-loop_NTPase"/>
</dbReference>
<dbReference type="InterPro" id="IPR003439">
    <property type="entry name" value="ABC_transporter-like_ATP-bd"/>
</dbReference>
<dbReference type="RefSeq" id="WP_085816636.1">
    <property type="nucleotide sequence ID" value="NZ_FWFU01000001.1"/>
</dbReference>
<sequence>MKPVLSIRDLAISLPPGADRAFAVQNVSFDLNQGEILCVVGESGSGKSMTANALMGLLPDQVEVARGEAEFEGRDIMALPDAERRKLRGDRIGMIFQEPMTALNPLMRIGDQIAEVFEAHNRHTPAERREKALALIGEVGLPDPEKIIRAYPFQLSGGQRQRAMIAMALALDPAILIADEPTTALDVTTQAQILDLIKTIQQRHGMAVMFITHDFGVVAEIADRVIVMRYGEIVEQGSATEVLQSPQHDYTKALLRAIPTDHVPTPEPVIAQPVLEVRDLRKTFVTSGGFFKPKRSVTAIDGVSFTIARGEVLGIVGESGSGKSTVGRAIVRLVEADSGEVILDGQDMNALNADQLRRARRRVQMIFQDPYASLNPRKKILHALSEGPIVQGVPREKAHARARELLEIVELDAGAADRYPHEFSGGQRQRIGIARALAMDPDLIIADEAVSALDVSIQAQVLTLLRDLQERLHLSLMFITHDMRVAAQLCDRVAVMQHGKLVEIGPVQDVFLSPKAEYTRNLLAAVPGTDWRKGAA</sequence>
<dbReference type="GO" id="GO:0005524">
    <property type="term" value="F:ATP binding"/>
    <property type="evidence" value="ECO:0007669"/>
    <property type="project" value="UniProtKB-KW"/>
</dbReference>